<evidence type="ECO:0000313" key="2">
    <source>
        <dbReference type="Proteomes" id="UP000020681"/>
    </source>
</evidence>
<gene>
    <name evidence="1" type="ORF">I551_5865</name>
</gene>
<accession>A0ABP3ACS6</accession>
<evidence type="ECO:0000313" key="1">
    <source>
        <dbReference type="EMBL" id="EUA87717.1"/>
    </source>
</evidence>
<name>A0ABP3ACS6_MYCUL</name>
<sequence length="40" mass="4353">MVGRYLVNALDLQQCRAALDHEAFSASSRCGGWTPRATSI</sequence>
<organism evidence="1 2">
    <name type="scientific">Mycobacterium ulcerans str. Harvey</name>
    <dbReference type="NCBI Taxonomy" id="1299332"/>
    <lineage>
        <taxon>Bacteria</taxon>
        <taxon>Bacillati</taxon>
        <taxon>Actinomycetota</taxon>
        <taxon>Actinomycetes</taxon>
        <taxon>Mycobacteriales</taxon>
        <taxon>Mycobacteriaceae</taxon>
        <taxon>Mycobacterium</taxon>
        <taxon>Mycobacterium ulcerans group</taxon>
    </lineage>
</organism>
<keyword evidence="2" id="KW-1185">Reference proteome</keyword>
<reference evidence="1 2" key="1">
    <citation type="submission" date="2014-01" db="EMBL/GenBank/DDBJ databases">
        <authorList>
            <person name="Dobos K."/>
            <person name="Lenaerts A."/>
            <person name="Ordway D."/>
            <person name="DeGroote M.A."/>
            <person name="Parker T."/>
            <person name="Sizemore C."/>
            <person name="Tallon L.J."/>
            <person name="Sadzewicz L.K."/>
            <person name="Sengamalay N."/>
            <person name="Fraser C.M."/>
            <person name="Hine E."/>
            <person name="Shefchek K.A."/>
            <person name="Das S.P."/>
            <person name="Tettelin H."/>
        </authorList>
    </citation>
    <scope>NUCLEOTIDE SEQUENCE [LARGE SCALE GENOMIC DNA]</scope>
    <source>
        <strain evidence="1 2">Harvey</strain>
    </source>
</reference>
<comment type="caution">
    <text evidence="1">The sequence shown here is derived from an EMBL/GenBank/DDBJ whole genome shotgun (WGS) entry which is preliminary data.</text>
</comment>
<proteinExistence type="predicted"/>
<dbReference type="EMBL" id="JAOL01000156">
    <property type="protein sequence ID" value="EUA87717.1"/>
    <property type="molecule type" value="Genomic_DNA"/>
</dbReference>
<dbReference type="Proteomes" id="UP000020681">
    <property type="component" value="Unassembled WGS sequence"/>
</dbReference>
<protein>
    <submittedName>
        <fullName evidence="1">Uncharacterized protein</fullName>
    </submittedName>
</protein>